<dbReference type="InterPro" id="IPR014048">
    <property type="entry name" value="MethylDNA_cys_MeTrfase_DNA-bd"/>
</dbReference>
<feature type="domain" description="Methylguanine DNA methyltransferase ribonuclease-like" evidence="10">
    <location>
        <begin position="7"/>
        <end position="83"/>
    </location>
</feature>
<keyword evidence="6 8" id="KW-0234">DNA repair</keyword>
<dbReference type="HAMAP" id="MF_00772">
    <property type="entry name" value="OGT"/>
    <property type="match status" value="1"/>
</dbReference>
<evidence type="ECO:0000256" key="7">
    <source>
        <dbReference type="ARBA" id="ARBA00049348"/>
    </source>
</evidence>
<gene>
    <name evidence="11" type="primary">adaB</name>
    <name evidence="11" type="ORF">S101395_01659</name>
</gene>
<keyword evidence="2 8" id="KW-0963">Cytoplasm</keyword>
<dbReference type="GO" id="GO:0032259">
    <property type="term" value="P:methylation"/>
    <property type="evidence" value="ECO:0007669"/>
    <property type="project" value="UniProtKB-KW"/>
</dbReference>
<reference evidence="11 12" key="1">
    <citation type="submission" date="2017-06" db="EMBL/GenBank/DDBJ databases">
        <title>Genome sequence of Bacillus sonorensis strain SRCM101395.</title>
        <authorList>
            <person name="Cho S.H."/>
        </authorList>
    </citation>
    <scope>NUCLEOTIDE SEQUENCE [LARGE SCALE GENOMIC DNA]</scope>
    <source>
        <strain evidence="11 12">SRCM101395</strain>
    </source>
</reference>
<comment type="similarity">
    <text evidence="8">Belongs to the MGMT family.</text>
</comment>
<dbReference type="InterPro" id="IPR036631">
    <property type="entry name" value="MGMT_N_sf"/>
</dbReference>
<keyword evidence="4 8" id="KW-0808">Transferase</keyword>
<dbReference type="Pfam" id="PF02870">
    <property type="entry name" value="Methyltransf_1N"/>
    <property type="match status" value="1"/>
</dbReference>
<dbReference type="EC" id="2.1.1.63" evidence="8"/>
<evidence type="ECO:0000256" key="3">
    <source>
        <dbReference type="ARBA" id="ARBA00022603"/>
    </source>
</evidence>
<comment type="catalytic activity">
    <reaction evidence="1 8">
        <text>a 4-O-methyl-thymidine in DNA + L-cysteinyl-[protein] = a thymidine in DNA + S-methyl-L-cysteinyl-[protein]</text>
        <dbReference type="Rhea" id="RHEA:53428"/>
        <dbReference type="Rhea" id="RHEA-COMP:10131"/>
        <dbReference type="Rhea" id="RHEA-COMP:10132"/>
        <dbReference type="Rhea" id="RHEA-COMP:13555"/>
        <dbReference type="Rhea" id="RHEA-COMP:13556"/>
        <dbReference type="ChEBI" id="CHEBI:29950"/>
        <dbReference type="ChEBI" id="CHEBI:82612"/>
        <dbReference type="ChEBI" id="CHEBI:137386"/>
        <dbReference type="ChEBI" id="CHEBI:137387"/>
        <dbReference type="EC" id="2.1.1.63"/>
    </reaction>
</comment>
<keyword evidence="5 8" id="KW-0227">DNA damage</keyword>
<accession>A0ABM6LFY1</accession>
<dbReference type="Pfam" id="PF01035">
    <property type="entry name" value="DNA_binding_1"/>
    <property type="match status" value="1"/>
</dbReference>
<dbReference type="RefSeq" id="WP_006637752.1">
    <property type="nucleotide sequence ID" value="NZ_BORD01000003.1"/>
</dbReference>
<comment type="catalytic activity">
    <reaction evidence="7 8">
        <text>a 6-O-methyl-2'-deoxyguanosine in DNA + L-cysteinyl-[protein] = S-methyl-L-cysteinyl-[protein] + a 2'-deoxyguanosine in DNA</text>
        <dbReference type="Rhea" id="RHEA:24000"/>
        <dbReference type="Rhea" id="RHEA-COMP:10131"/>
        <dbReference type="Rhea" id="RHEA-COMP:10132"/>
        <dbReference type="Rhea" id="RHEA-COMP:11367"/>
        <dbReference type="Rhea" id="RHEA-COMP:11368"/>
        <dbReference type="ChEBI" id="CHEBI:29950"/>
        <dbReference type="ChEBI" id="CHEBI:82612"/>
        <dbReference type="ChEBI" id="CHEBI:85445"/>
        <dbReference type="ChEBI" id="CHEBI:85448"/>
        <dbReference type="EC" id="2.1.1.63"/>
    </reaction>
</comment>
<dbReference type="Gene3D" id="3.30.160.70">
    <property type="entry name" value="Methylated DNA-protein cysteine methyltransferase domain"/>
    <property type="match status" value="1"/>
</dbReference>
<evidence type="ECO:0000313" key="11">
    <source>
        <dbReference type="EMBL" id="ASB88168.1"/>
    </source>
</evidence>
<evidence type="ECO:0000256" key="8">
    <source>
        <dbReference type="HAMAP-Rule" id="MF_00772"/>
    </source>
</evidence>
<dbReference type="InterPro" id="IPR008332">
    <property type="entry name" value="MethylG_MeTrfase_N"/>
</dbReference>
<dbReference type="InterPro" id="IPR023546">
    <property type="entry name" value="MGMT"/>
</dbReference>
<comment type="function">
    <text evidence="8">Involved in the cellular defense against the biological effects of O6-methylguanine (O6-MeG) and O4-methylthymine (O4-MeT) in DNA. Repairs the methylated nucleobase in DNA by stoichiometrically transferring the methyl group to a cysteine residue in the enzyme. This is a suicide reaction: the enzyme is irreversibly inactivated.</text>
</comment>
<dbReference type="GO" id="GO:0003908">
    <property type="term" value="F:methylated-DNA-[protein]-cysteine S-methyltransferase activity"/>
    <property type="evidence" value="ECO:0007669"/>
    <property type="project" value="UniProtKB-EC"/>
</dbReference>
<evidence type="ECO:0000256" key="6">
    <source>
        <dbReference type="ARBA" id="ARBA00023204"/>
    </source>
</evidence>
<feature type="domain" description="Methylated-DNA-[protein]-cysteine S-methyltransferase DNA binding" evidence="9">
    <location>
        <begin position="88"/>
        <end position="167"/>
    </location>
</feature>
<dbReference type="NCBIfam" id="TIGR00589">
    <property type="entry name" value="ogt"/>
    <property type="match status" value="1"/>
</dbReference>
<feature type="active site" description="Nucleophile; methyl group acceptor" evidence="8">
    <location>
        <position position="139"/>
    </location>
</feature>
<dbReference type="PANTHER" id="PTHR10815">
    <property type="entry name" value="METHYLATED-DNA--PROTEIN-CYSTEINE METHYLTRANSFERASE"/>
    <property type="match status" value="1"/>
</dbReference>
<keyword evidence="12" id="KW-1185">Reference proteome</keyword>
<evidence type="ECO:0000313" key="12">
    <source>
        <dbReference type="Proteomes" id="UP000196877"/>
    </source>
</evidence>
<organism evidence="11 12">
    <name type="scientific">Bacillus sonorensis</name>
    <dbReference type="NCBI Taxonomy" id="119858"/>
    <lineage>
        <taxon>Bacteria</taxon>
        <taxon>Bacillati</taxon>
        <taxon>Bacillota</taxon>
        <taxon>Bacilli</taxon>
        <taxon>Bacillales</taxon>
        <taxon>Bacillaceae</taxon>
        <taxon>Bacillus</taxon>
    </lineage>
</organism>
<dbReference type="InterPro" id="IPR036217">
    <property type="entry name" value="MethylDNA_cys_MeTrfase_DNAb"/>
</dbReference>
<dbReference type="Gene3D" id="1.10.10.10">
    <property type="entry name" value="Winged helix-like DNA-binding domain superfamily/Winged helix DNA-binding domain"/>
    <property type="match status" value="1"/>
</dbReference>
<evidence type="ECO:0000256" key="5">
    <source>
        <dbReference type="ARBA" id="ARBA00022763"/>
    </source>
</evidence>
<dbReference type="EMBL" id="CP021920">
    <property type="protein sequence ID" value="ASB88168.1"/>
    <property type="molecule type" value="Genomic_DNA"/>
</dbReference>
<evidence type="ECO:0000259" key="10">
    <source>
        <dbReference type="Pfam" id="PF02870"/>
    </source>
</evidence>
<proteinExistence type="inferred from homology"/>
<dbReference type="Proteomes" id="UP000196877">
    <property type="component" value="Chromosome"/>
</dbReference>
<evidence type="ECO:0000256" key="2">
    <source>
        <dbReference type="ARBA" id="ARBA00022490"/>
    </source>
</evidence>
<keyword evidence="3 8" id="KW-0489">Methyltransferase</keyword>
<comment type="subcellular location">
    <subcellularLocation>
        <location evidence="8">Cytoplasm</location>
    </subcellularLocation>
</comment>
<dbReference type="GeneID" id="92854323"/>
<evidence type="ECO:0000256" key="1">
    <source>
        <dbReference type="ARBA" id="ARBA00001286"/>
    </source>
</evidence>
<protein>
    <recommendedName>
        <fullName evidence="8">Methylated-DNA--protein-cysteine methyltransferase</fullName>
        <ecNumber evidence="8">2.1.1.63</ecNumber>
    </recommendedName>
    <alternativeName>
        <fullName evidence="8">6-O-methylguanine-DNA methyltransferase</fullName>
        <shortName evidence="8">MGMT</shortName>
    </alternativeName>
    <alternativeName>
        <fullName evidence="8">O-6-methylguanine-DNA-alkyltransferase</fullName>
    </alternativeName>
</protein>
<dbReference type="InterPro" id="IPR001497">
    <property type="entry name" value="MethylDNA_cys_MeTrfase_AS"/>
</dbReference>
<comment type="miscellaneous">
    <text evidence="8">This enzyme catalyzes only one turnover and therefore is not strictly catalytic. According to one definition, an enzyme is a biocatalyst that acts repeatedly and over many reaction cycles.</text>
</comment>
<sequence length="172" mass="19278">MSAEILYWSMLRDSQWTFYIAATAQGLCFVGSPGQHVDELAAWSKKRFPDYMLVRDEQAMQPYINELTAYLNGELTEFSCPVHLYGTPFQLAVWHALRDIPYGRTCSYSDIAERIENPEAVRAVGAAIGANPLLIIIPCHRVVGKNGSLTGYRGGLEMKKNLLILEKAVPLR</sequence>
<evidence type="ECO:0000259" key="9">
    <source>
        <dbReference type="Pfam" id="PF01035"/>
    </source>
</evidence>
<evidence type="ECO:0000256" key="4">
    <source>
        <dbReference type="ARBA" id="ARBA00022679"/>
    </source>
</evidence>
<dbReference type="PANTHER" id="PTHR10815:SF12">
    <property type="entry name" value="METHYLATED-DNA--PROTEIN-CYSTEINE METHYLTRANSFERASE, INDUCIBLE"/>
    <property type="match status" value="1"/>
</dbReference>
<name>A0ABM6LFY1_9BACI</name>
<dbReference type="CDD" id="cd06445">
    <property type="entry name" value="ATase"/>
    <property type="match status" value="1"/>
</dbReference>
<dbReference type="SUPFAM" id="SSF46767">
    <property type="entry name" value="Methylated DNA-protein cysteine methyltransferase, C-terminal domain"/>
    <property type="match status" value="1"/>
</dbReference>
<dbReference type="PROSITE" id="PS00374">
    <property type="entry name" value="MGMT"/>
    <property type="match status" value="1"/>
</dbReference>
<dbReference type="InterPro" id="IPR036388">
    <property type="entry name" value="WH-like_DNA-bd_sf"/>
</dbReference>
<dbReference type="SUPFAM" id="SSF53155">
    <property type="entry name" value="Methylated DNA-protein cysteine methyltransferase domain"/>
    <property type="match status" value="1"/>
</dbReference>